<dbReference type="Gene3D" id="3.40.50.620">
    <property type="entry name" value="HUPs"/>
    <property type="match status" value="2"/>
</dbReference>
<dbReference type="InterPro" id="IPR017932">
    <property type="entry name" value="GATase_2_dom"/>
</dbReference>
<evidence type="ECO:0000256" key="5">
    <source>
        <dbReference type="ARBA" id="ARBA00022840"/>
    </source>
</evidence>
<dbReference type="GO" id="GO:0005524">
    <property type="term" value="F:ATP binding"/>
    <property type="evidence" value="ECO:0007669"/>
    <property type="project" value="UniProtKB-KW"/>
</dbReference>
<proteinExistence type="inferred from homology"/>
<dbReference type="InterPro" id="IPR001962">
    <property type="entry name" value="Asn_synthase"/>
</dbReference>
<evidence type="ECO:0000256" key="6">
    <source>
        <dbReference type="ARBA" id="ARBA00048741"/>
    </source>
</evidence>
<evidence type="ECO:0000256" key="4">
    <source>
        <dbReference type="ARBA" id="ARBA00022741"/>
    </source>
</evidence>
<feature type="domain" description="Glutamine amidotransferase type-2" evidence="8">
    <location>
        <begin position="1"/>
        <end position="159"/>
    </location>
</feature>
<dbReference type="InterPro" id="IPR029055">
    <property type="entry name" value="Ntn_hydrolases_N"/>
</dbReference>
<keyword evidence="9" id="KW-0436">Ligase</keyword>
<comment type="similarity">
    <text evidence="2">Belongs to the asparagine synthetase family.</text>
</comment>
<evidence type="ECO:0000256" key="7">
    <source>
        <dbReference type="PIRSR" id="PIRSR001589-3"/>
    </source>
</evidence>
<dbReference type="Pfam" id="PF00733">
    <property type="entry name" value="Asn_synthase"/>
    <property type="match status" value="1"/>
</dbReference>
<dbReference type="PANTHER" id="PTHR43284:SF1">
    <property type="entry name" value="ASPARAGINE SYNTHETASE"/>
    <property type="match status" value="1"/>
</dbReference>
<dbReference type="PIRSF" id="PIRSF001589">
    <property type="entry name" value="Asn_synthetase_glu-h"/>
    <property type="match status" value="1"/>
</dbReference>
<evidence type="ECO:0000256" key="3">
    <source>
        <dbReference type="ARBA" id="ARBA00012737"/>
    </source>
</evidence>
<feature type="site" description="Important for beta-aspartyl-AMP intermediate formation" evidence="7">
    <location>
        <position position="314"/>
    </location>
</feature>
<keyword evidence="4" id="KW-0547">Nucleotide-binding</keyword>
<comment type="catalytic activity">
    <reaction evidence="6">
        <text>L-aspartate + L-glutamine + ATP + H2O = L-asparagine + L-glutamate + AMP + diphosphate + H(+)</text>
        <dbReference type="Rhea" id="RHEA:12228"/>
        <dbReference type="ChEBI" id="CHEBI:15377"/>
        <dbReference type="ChEBI" id="CHEBI:15378"/>
        <dbReference type="ChEBI" id="CHEBI:29985"/>
        <dbReference type="ChEBI" id="CHEBI:29991"/>
        <dbReference type="ChEBI" id="CHEBI:30616"/>
        <dbReference type="ChEBI" id="CHEBI:33019"/>
        <dbReference type="ChEBI" id="CHEBI:58048"/>
        <dbReference type="ChEBI" id="CHEBI:58359"/>
        <dbReference type="ChEBI" id="CHEBI:456215"/>
        <dbReference type="EC" id="6.3.5.4"/>
    </reaction>
</comment>
<dbReference type="SUPFAM" id="SSF52402">
    <property type="entry name" value="Adenine nucleotide alpha hydrolases-like"/>
    <property type="match status" value="1"/>
</dbReference>
<reference evidence="9" key="1">
    <citation type="submission" date="2020-01" db="EMBL/GenBank/DDBJ databases">
        <authorList>
            <person name="Meier V. D."/>
            <person name="Meier V D."/>
        </authorList>
    </citation>
    <scope>NUCLEOTIDE SEQUENCE</scope>
    <source>
        <strain evidence="9">HLG_WM_MAG_06</strain>
    </source>
</reference>
<dbReference type="InterPro" id="IPR051786">
    <property type="entry name" value="ASN_synthetase/amidase"/>
</dbReference>
<dbReference type="SUPFAM" id="SSF56235">
    <property type="entry name" value="N-terminal nucleophile aminohydrolases (Ntn hydrolases)"/>
    <property type="match status" value="1"/>
</dbReference>
<keyword evidence="5" id="KW-0067">ATP-binding</keyword>
<comment type="pathway">
    <text evidence="1">Amino-acid biosynthesis; L-asparagine biosynthesis; L-asparagine from L-aspartate (L-Gln route): step 1/1.</text>
</comment>
<evidence type="ECO:0000256" key="1">
    <source>
        <dbReference type="ARBA" id="ARBA00005187"/>
    </source>
</evidence>
<dbReference type="PROSITE" id="PS51278">
    <property type="entry name" value="GATASE_TYPE_2"/>
    <property type="match status" value="1"/>
</dbReference>
<dbReference type="InterPro" id="IPR014729">
    <property type="entry name" value="Rossmann-like_a/b/a_fold"/>
</dbReference>
<dbReference type="GO" id="GO:0004066">
    <property type="term" value="F:asparagine synthase (glutamine-hydrolyzing) activity"/>
    <property type="evidence" value="ECO:0007669"/>
    <property type="project" value="UniProtKB-EC"/>
</dbReference>
<dbReference type="EC" id="6.3.5.4" evidence="3"/>
<dbReference type="InterPro" id="IPR006426">
    <property type="entry name" value="Asn_synth_AEB"/>
</dbReference>
<gene>
    <name evidence="9" type="ORF">HELGO_WM11471</name>
</gene>
<evidence type="ECO:0000259" key="8">
    <source>
        <dbReference type="PROSITE" id="PS51278"/>
    </source>
</evidence>
<dbReference type="Pfam" id="PF13537">
    <property type="entry name" value="GATase_7"/>
    <property type="match status" value="1"/>
</dbReference>
<evidence type="ECO:0000313" key="9">
    <source>
        <dbReference type="EMBL" id="CAA6799284.1"/>
    </source>
</evidence>
<dbReference type="GO" id="GO:0005829">
    <property type="term" value="C:cytosol"/>
    <property type="evidence" value="ECO:0007669"/>
    <property type="project" value="TreeGrafter"/>
</dbReference>
<dbReference type="Gene3D" id="3.60.20.10">
    <property type="entry name" value="Glutamine Phosphoribosylpyrophosphate, subunit 1, domain 1"/>
    <property type="match status" value="1"/>
</dbReference>
<accession>A0A6S6S4S0</accession>
<name>A0A6S6S4S0_9BACT</name>
<dbReference type="EMBL" id="CACVAP010000017">
    <property type="protein sequence ID" value="CAA6799284.1"/>
    <property type="molecule type" value="Genomic_DNA"/>
</dbReference>
<dbReference type="GO" id="GO:0006529">
    <property type="term" value="P:asparagine biosynthetic process"/>
    <property type="evidence" value="ECO:0007669"/>
    <property type="project" value="InterPro"/>
</dbReference>
<organism evidence="9">
    <name type="scientific">uncultured Sulfurovum sp</name>
    <dbReference type="NCBI Taxonomy" id="269237"/>
    <lineage>
        <taxon>Bacteria</taxon>
        <taxon>Pseudomonadati</taxon>
        <taxon>Campylobacterota</taxon>
        <taxon>Epsilonproteobacteria</taxon>
        <taxon>Campylobacterales</taxon>
        <taxon>Sulfurovaceae</taxon>
        <taxon>Sulfurovum</taxon>
        <taxon>environmental samples</taxon>
    </lineage>
</organism>
<dbReference type="AlphaFoldDB" id="A0A6S6S4S0"/>
<sequence length="579" mass="66950">MQTFLATINYKTQELLLLNKSKNINIIDNEKFYLLFNGTLFNSINKIELLAKAYEEKGITFLQELEGSFSLIIYDKEKKQLFIAKDKIGIQPLYYSQGHESFVFGTHLQDFDNTEEIQLTINPNSLANYLQFGFVLQPNTIFKDCYKVQSGEYILCDINTTSYSSHNYWKLESCYNQEKHISNEKETLYTAHELLKSSIAQNTRNTQYGVALSGGYDSSTLVAIAQAQSNTKINTFTIGFHHNEMNEAPYAKEVAKHLGTNHNEHYFTAKDALELIPKICEVYDEPFADHASSPTMLTAQLLKKNNIDNLIAGDGGDEVFATAADVHTFERLKKVPYLLKQFIAQPLKKVPIDKIPYLKNHNNFPNKYNKLMKILLAKNIPQMIQARNTLFLEKELHLHIKDYNKPILTSFDKINFQGSAESVDEIIGTYFKTTMVDGELIKSYASMNHQNIKLSTPYLNTELVDYMAKVPSSIKIKNGTKKYLLKEIAYQYIPKELIERPKCGFNIPFGSWMKNELKEILYSQINKERLDKDNIFYTASILNIRNQFYAGNDAYKYKLWRIFIFQLWYEHFTSKKSKG</sequence>
<evidence type="ECO:0000256" key="2">
    <source>
        <dbReference type="ARBA" id="ARBA00005752"/>
    </source>
</evidence>
<dbReference type="PANTHER" id="PTHR43284">
    <property type="entry name" value="ASPARAGINE SYNTHETASE (GLUTAMINE-HYDROLYZING)"/>
    <property type="match status" value="1"/>
</dbReference>
<protein>
    <recommendedName>
        <fullName evidence="3">asparagine synthase (glutamine-hydrolyzing)</fullName>
        <ecNumber evidence="3">6.3.5.4</ecNumber>
    </recommendedName>
</protein>
<dbReference type="CDD" id="cd01991">
    <property type="entry name" value="Asn_synthase_B_C"/>
    <property type="match status" value="1"/>
</dbReference>